<dbReference type="GO" id="GO:0016301">
    <property type="term" value="F:kinase activity"/>
    <property type="evidence" value="ECO:0007669"/>
    <property type="project" value="UniProtKB-KW"/>
</dbReference>
<dbReference type="AlphaFoldDB" id="A0A6G0YNS1"/>
<evidence type="ECO:0000313" key="1">
    <source>
        <dbReference type="EMBL" id="KAF0759296.1"/>
    </source>
</evidence>
<keyword evidence="1" id="KW-0418">Kinase</keyword>
<keyword evidence="1" id="KW-0808">Transferase</keyword>
<organism evidence="1 2">
    <name type="scientific">Aphis craccivora</name>
    <name type="common">Cowpea aphid</name>
    <dbReference type="NCBI Taxonomy" id="307492"/>
    <lineage>
        <taxon>Eukaryota</taxon>
        <taxon>Metazoa</taxon>
        <taxon>Ecdysozoa</taxon>
        <taxon>Arthropoda</taxon>
        <taxon>Hexapoda</taxon>
        <taxon>Insecta</taxon>
        <taxon>Pterygota</taxon>
        <taxon>Neoptera</taxon>
        <taxon>Paraneoptera</taxon>
        <taxon>Hemiptera</taxon>
        <taxon>Sternorrhyncha</taxon>
        <taxon>Aphidomorpha</taxon>
        <taxon>Aphidoidea</taxon>
        <taxon>Aphididae</taxon>
        <taxon>Aphidini</taxon>
        <taxon>Aphis</taxon>
        <taxon>Aphis</taxon>
    </lineage>
</organism>
<gene>
    <name evidence="1" type="ORF">FWK35_00014155</name>
</gene>
<name>A0A6G0YNS1_APHCR</name>
<proteinExistence type="predicted"/>
<dbReference type="Proteomes" id="UP000478052">
    <property type="component" value="Unassembled WGS sequence"/>
</dbReference>
<reference evidence="1 2" key="1">
    <citation type="submission" date="2019-08" db="EMBL/GenBank/DDBJ databases">
        <title>Whole genome of Aphis craccivora.</title>
        <authorList>
            <person name="Voronova N.V."/>
            <person name="Shulinski R.S."/>
            <person name="Bandarenka Y.V."/>
            <person name="Zhorov D.G."/>
            <person name="Warner D."/>
        </authorList>
    </citation>
    <scope>NUCLEOTIDE SEQUENCE [LARGE SCALE GENOMIC DNA]</scope>
    <source>
        <strain evidence="1">180601</strain>
        <tissue evidence="1">Whole Body</tissue>
    </source>
</reference>
<feature type="non-terminal residue" evidence="1">
    <location>
        <position position="1"/>
    </location>
</feature>
<dbReference type="EMBL" id="VUJU01003042">
    <property type="protein sequence ID" value="KAF0759296.1"/>
    <property type="molecule type" value="Genomic_DNA"/>
</dbReference>
<comment type="caution">
    <text evidence="1">The sequence shown here is derived from an EMBL/GenBank/DDBJ whole genome shotgun (WGS) entry which is preliminary data.</text>
</comment>
<keyword evidence="2" id="KW-1185">Reference proteome</keyword>
<accession>A0A6G0YNS1</accession>
<evidence type="ECO:0000313" key="2">
    <source>
        <dbReference type="Proteomes" id="UP000478052"/>
    </source>
</evidence>
<protein>
    <submittedName>
        <fullName evidence="1">Interferon-inducible double-stranded RNA-dependent protein kinase activator A</fullName>
    </submittedName>
</protein>
<sequence>SITSSRRVKNIGTISNRQFKRRIKNEFEIRNNYDKILEYITSNQTFNSIEVIKPSIEHSNNVKPINTEISLEPLLKSLFTRRSYVTCNGTCMLDISKKVQPIFEKKVTSEDSKQDLIKKTSCSLAVSQLDNTMAKKGTNQPCLKINEEKMYTLSDEEEMFTNYIGKLQDEICVARGWSLPKYEYFQEVIGFFCNIPTRAFIKKCKGYGGFYSCECSEIRNKTINKKRLYPSINSNIYNLDGRALLLDIPDFNPVNSVFLDSIILNDSELCVDHINYARDLLKEFFELLASFYGSDSQIMNSHNLVHITHDVEYTNMALSAISAFPFENFLGKIK</sequence>